<reference evidence="2 3" key="1">
    <citation type="submission" date="2020-06" db="EMBL/GenBank/DDBJ databases">
        <title>Genome sequence of Paramixta manurensis strain PD-1.</title>
        <authorList>
            <person name="Lee C.W."/>
            <person name="Kim J."/>
        </authorList>
    </citation>
    <scope>NUCLEOTIDE SEQUENCE [LARGE SCALE GENOMIC DNA]</scope>
    <source>
        <strain evidence="2 3">PD-1</strain>
    </source>
</reference>
<feature type="compositionally biased region" description="Polar residues" evidence="1">
    <location>
        <begin position="188"/>
        <end position="199"/>
    </location>
</feature>
<keyword evidence="3" id="KW-1185">Reference proteome</keyword>
<dbReference type="KEGG" id="pmak:PMPD1_2453"/>
<feature type="compositionally biased region" description="Basic and acidic residues" evidence="1">
    <location>
        <begin position="8"/>
        <end position="18"/>
    </location>
</feature>
<evidence type="ECO:0000256" key="1">
    <source>
        <dbReference type="SAM" id="MobiDB-lite"/>
    </source>
</evidence>
<feature type="region of interest" description="Disordered" evidence="1">
    <location>
        <begin position="184"/>
        <end position="221"/>
    </location>
</feature>
<name>A0A6M8U9M6_9GAMM</name>
<dbReference type="AlphaFoldDB" id="A0A6M8U9M6"/>
<accession>A0A6M8U9M6</accession>
<sequence>MGKGGSSEVKETSAEKENAQIAKENWDLYSNELRPYENLFMDKVDDLNNTDKYDNLAAGTNVSYQQQFGQVKQGTADNLAASGVDPSSGKFQSAMQDITGNQVAGLIDTTNRAQTSQQDKYVAGLQDVASMGSGQKADALSGFSNIAANAQNKALQDAQAAQASQQATAGLVGAGLGAATRWGAGNAMNGTSQPSSASNGVFGASGNDAGGLGLSTSYKDY</sequence>
<protein>
    <submittedName>
        <fullName evidence="2">Uncharacterized protein</fullName>
    </submittedName>
</protein>
<dbReference type="RefSeq" id="WP_173634344.1">
    <property type="nucleotide sequence ID" value="NZ_CP054212.1"/>
</dbReference>
<dbReference type="EMBL" id="CP054212">
    <property type="protein sequence ID" value="QKJ87395.1"/>
    <property type="molecule type" value="Genomic_DNA"/>
</dbReference>
<evidence type="ECO:0000313" key="3">
    <source>
        <dbReference type="Proteomes" id="UP000505325"/>
    </source>
</evidence>
<dbReference type="Proteomes" id="UP000505325">
    <property type="component" value="Chromosome"/>
</dbReference>
<proteinExistence type="predicted"/>
<evidence type="ECO:0000313" key="2">
    <source>
        <dbReference type="EMBL" id="QKJ87395.1"/>
    </source>
</evidence>
<feature type="region of interest" description="Disordered" evidence="1">
    <location>
        <begin position="1"/>
        <end position="22"/>
    </location>
</feature>
<gene>
    <name evidence="2" type="ORF">PMPD1_2453</name>
</gene>
<organism evidence="2 3">
    <name type="scientific">Paramixta manurensis</name>
    <dbReference type="NCBI Taxonomy" id="2740817"/>
    <lineage>
        <taxon>Bacteria</taxon>
        <taxon>Pseudomonadati</taxon>
        <taxon>Pseudomonadota</taxon>
        <taxon>Gammaproteobacteria</taxon>
        <taxon>Enterobacterales</taxon>
        <taxon>Erwiniaceae</taxon>
        <taxon>Paramixta</taxon>
    </lineage>
</organism>